<feature type="compositionally biased region" description="Acidic residues" evidence="1">
    <location>
        <begin position="982"/>
        <end position="991"/>
    </location>
</feature>
<protein>
    <recommendedName>
        <fullName evidence="4">Cyclin</fullName>
    </recommendedName>
</protein>
<dbReference type="InterPro" id="IPR013922">
    <property type="entry name" value="Cyclin_PHO80-like"/>
</dbReference>
<feature type="region of interest" description="Disordered" evidence="1">
    <location>
        <begin position="510"/>
        <end position="531"/>
    </location>
</feature>
<gene>
    <name evidence="2" type="ORF">D9613_001408</name>
</gene>
<dbReference type="Pfam" id="PF08613">
    <property type="entry name" value="Cyclin"/>
    <property type="match status" value="1"/>
</dbReference>
<dbReference type="AlphaFoldDB" id="A0A8H4R4Y3"/>
<feature type="compositionally biased region" description="Basic and acidic residues" evidence="1">
    <location>
        <begin position="510"/>
        <end position="528"/>
    </location>
</feature>
<reference evidence="2 3" key="1">
    <citation type="submission" date="2019-12" db="EMBL/GenBank/DDBJ databases">
        <authorList>
            <person name="Floudas D."/>
            <person name="Bentzer J."/>
            <person name="Ahren D."/>
            <person name="Johansson T."/>
            <person name="Persson P."/>
            <person name="Tunlid A."/>
        </authorList>
    </citation>
    <scope>NUCLEOTIDE SEQUENCE [LARGE SCALE GENOMIC DNA]</scope>
    <source>
        <strain evidence="2 3">CBS 102.39</strain>
    </source>
</reference>
<dbReference type="GO" id="GO:0005634">
    <property type="term" value="C:nucleus"/>
    <property type="evidence" value="ECO:0007669"/>
    <property type="project" value="TreeGrafter"/>
</dbReference>
<feature type="compositionally biased region" description="Low complexity" evidence="1">
    <location>
        <begin position="593"/>
        <end position="606"/>
    </location>
</feature>
<dbReference type="PANTHER" id="PTHR15615">
    <property type="match status" value="1"/>
</dbReference>
<feature type="region of interest" description="Disordered" evidence="1">
    <location>
        <begin position="92"/>
        <end position="289"/>
    </location>
</feature>
<dbReference type="GO" id="GO:0019901">
    <property type="term" value="F:protein kinase binding"/>
    <property type="evidence" value="ECO:0007669"/>
    <property type="project" value="InterPro"/>
</dbReference>
<evidence type="ECO:0008006" key="4">
    <source>
        <dbReference type="Google" id="ProtNLM"/>
    </source>
</evidence>
<dbReference type="EMBL" id="JAACJL010000001">
    <property type="protein sequence ID" value="KAF4622861.1"/>
    <property type="molecule type" value="Genomic_DNA"/>
</dbReference>
<keyword evidence="3" id="KW-1185">Reference proteome</keyword>
<feature type="compositionally biased region" description="Low complexity" evidence="1">
    <location>
        <begin position="93"/>
        <end position="133"/>
    </location>
</feature>
<feature type="region of interest" description="Disordered" evidence="1">
    <location>
        <begin position="722"/>
        <end position="741"/>
    </location>
</feature>
<feature type="compositionally biased region" description="Basic and acidic residues" evidence="1">
    <location>
        <begin position="826"/>
        <end position="841"/>
    </location>
</feature>
<feature type="region of interest" description="Disordered" evidence="1">
    <location>
        <begin position="750"/>
        <end position="797"/>
    </location>
</feature>
<feature type="compositionally biased region" description="Low complexity" evidence="1">
    <location>
        <begin position="183"/>
        <end position="199"/>
    </location>
</feature>
<feature type="region of interest" description="Disordered" evidence="1">
    <location>
        <begin position="663"/>
        <end position="712"/>
    </location>
</feature>
<evidence type="ECO:0000313" key="2">
    <source>
        <dbReference type="EMBL" id="KAF4622861.1"/>
    </source>
</evidence>
<dbReference type="GO" id="GO:0000307">
    <property type="term" value="C:cyclin-dependent protein kinase holoenzyme complex"/>
    <property type="evidence" value="ECO:0007669"/>
    <property type="project" value="TreeGrafter"/>
</dbReference>
<dbReference type="InterPro" id="IPR036915">
    <property type="entry name" value="Cyclin-like_sf"/>
</dbReference>
<feature type="compositionally biased region" description="Low complexity" evidence="1">
    <location>
        <begin position="663"/>
        <end position="677"/>
    </location>
</feature>
<feature type="region of interest" description="Disordered" evidence="1">
    <location>
        <begin position="815"/>
        <end position="857"/>
    </location>
</feature>
<feature type="compositionally biased region" description="Polar residues" evidence="1">
    <location>
        <begin position="687"/>
        <end position="700"/>
    </location>
</feature>
<feature type="compositionally biased region" description="Low complexity" evidence="1">
    <location>
        <begin position="884"/>
        <end position="900"/>
    </location>
</feature>
<feature type="compositionally biased region" description="Polar residues" evidence="1">
    <location>
        <begin position="1169"/>
        <end position="1179"/>
    </location>
</feature>
<feature type="compositionally biased region" description="Basic and acidic residues" evidence="1">
    <location>
        <begin position="1131"/>
        <end position="1162"/>
    </location>
</feature>
<dbReference type="CDD" id="cd20557">
    <property type="entry name" value="CYCLIN_ScPCL1-like"/>
    <property type="match status" value="1"/>
</dbReference>
<proteinExistence type="predicted"/>
<feature type="compositionally biased region" description="Pro residues" evidence="1">
    <location>
        <begin position="149"/>
        <end position="159"/>
    </location>
</feature>
<accession>A0A8H4R4Y3</accession>
<dbReference type="SUPFAM" id="SSF47954">
    <property type="entry name" value="Cyclin-like"/>
    <property type="match status" value="1"/>
</dbReference>
<dbReference type="Proteomes" id="UP000521872">
    <property type="component" value="Unassembled WGS sequence"/>
</dbReference>
<sequence length="1179" mass="129784">MAFYAASSCLPRTPDAFCTAGPSTSSVASTSRHYHNDLTGHYQQSSSSRAADLLQHGLKGWRASAVNTKLVSAATEPLTPPMSTNFEARTTGYEQQQSYHRQQQQTQYHAYSNTTSTSNGTTTMTSNSSSNMTLPPIAHLERHLSHPPSHLPPLTPPEDIPLAHTSRLPLPHSNQSVPLPRISSSDDFSSSSSGPSQSQSRERADMEVAVLPPIQFQQYEPPTQPTQTLTPYTHTDNRQQASEKGCSSLMSAYMRNSSSSTRSPEPRPPSGKDSELANALAPPRDAPHYSVDWLDFTRTRSAHFIAEKTCEMICYLWFAPPSEKQRSEKKEKKWRNSKKARISDSAYVSSNAIDEDEDDSESSSDSEDIPTRTTSTSAPNALQLVASPTFIQFMKKLLETTQVSQSVIVLSLHYIHRLKQKNRWTPAHPGSEFRIAVTGLMMGNKFLDDNTYTNKTWSEVSGIELDEINKMEREFLSGVDFNLYVDKATYEAWLNLLKGLVLAKEKDCRRYSRSREERHRERERERKAAMTRRNATLASITNSNMNGMYGAIGPATRSFTSAAPPTAGGRENSGFTFASYDTNGHARKESYSRARSTSPRIRSSTTKNVQQQPAPPVTFNQAPPPPPQPSQPSMYAHQSHSHLPSINTTTAYLQPAAPSTAVSASSMSSYPTSSPAAQVGGKRTAETAFSPTSSGYTSAPSKRPLSMHGTSGISLRIPETNVHQQGQSLSAGPSNSSPLEGLQNFERMSLTSHASPAKDRSRASREKSKETSRSRLRASAVPQTLSSTYSYSTESDRKNRPQNLYFYALACSPVKDEPAPPVDTSEQDRDRAESSQEERHVGYGHGQRKFRKYHQPVPPSGVPYDYADLNATTSRFYPSMPAQPMTSASTATGGTTMSPPMKHKQHSYPADEKHLKVPSSTAANGDYSAPLPHFRDDVWARPPAPASSTTAYESMNGNQAHYHHRDAVPVPASTAAPRPVADDDEEMEMATDADVAAVPSAPFANAGPPGVRMPFYETTTGTGSYYQQQSGTQHSGQGAFSGQASSSSSGPLVAPPPSSQYGYGYSTPPYHSSAPGYATSSIPAYAPAYSQSQYSSPVRYASPSPIGRSNNRVAAYPPPQQIDSPLRRHQLRQEQEEQYSRTQLHDREREQRYYLEEQEKYHQRYASRSAYSSPQYARR</sequence>
<dbReference type="PANTHER" id="PTHR15615:SF27">
    <property type="entry name" value="PHO85 CYCLIN CLG1"/>
    <property type="match status" value="1"/>
</dbReference>
<feature type="compositionally biased region" description="Low complexity" evidence="1">
    <location>
        <begin position="247"/>
        <end position="263"/>
    </location>
</feature>
<comment type="caution">
    <text evidence="2">The sequence shown here is derived from an EMBL/GenBank/DDBJ whole genome shotgun (WGS) entry which is preliminary data.</text>
</comment>
<feature type="region of interest" description="Disordered" evidence="1">
    <location>
        <begin position="560"/>
        <end position="642"/>
    </location>
</feature>
<feature type="compositionally biased region" description="Low complexity" evidence="1">
    <location>
        <begin position="1083"/>
        <end position="1097"/>
    </location>
</feature>
<feature type="compositionally biased region" description="Low complexity" evidence="1">
    <location>
        <begin position="217"/>
        <end position="234"/>
    </location>
</feature>
<name>A0A8H4R4Y3_9AGAR</name>
<feature type="compositionally biased region" description="Low complexity" evidence="1">
    <location>
        <begin position="1018"/>
        <end position="1052"/>
    </location>
</feature>
<feature type="compositionally biased region" description="Polar residues" evidence="1">
    <location>
        <begin position="722"/>
        <end position="738"/>
    </location>
</feature>
<dbReference type="GO" id="GO:0016538">
    <property type="term" value="F:cyclin-dependent protein serine/threonine kinase regulator activity"/>
    <property type="evidence" value="ECO:0007669"/>
    <property type="project" value="TreeGrafter"/>
</dbReference>
<evidence type="ECO:0000256" key="1">
    <source>
        <dbReference type="SAM" id="MobiDB-lite"/>
    </source>
</evidence>
<evidence type="ECO:0000313" key="3">
    <source>
        <dbReference type="Proteomes" id="UP000521872"/>
    </source>
</evidence>
<feature type="compositionally biased region" description="Acidic residues" evidence="1">
    <location>
        <begin position="353"/>
        <end position="368"/>
    </location>
</feature>
<dbReference type="Gene3D" id="1.10.472.10">
    <property type="entry name" value="Cyclin-like"/>
    <property type="match status" value="1"/>
</dbReference>
<organism evidence="2 3">
    <name type="scientific">Agrocybe pediades</name>
    <dbReference type="NCBI Taxonomy" id="84607"/>
    <lineage>
        <taxon>Eukaryota</taxon>
        <taxon>Fungi</taxon>
        <taxon>Dikarya</taxon>
        <taxon>Basidiomycota</taxon>
        <taxon>Agaricomycotina</taxon>
        <taxon>Agaricomycetes</taxon>
        <taxon>Agaricomycetidae</taxon>
        <taxon>Agaricales</taxon>
        <taxon>Agaricineae</taxon>
        <taxon>Strophariaceae</taxon>
        <taxon>Agrocybe</taxon>
    </lineage>
</organism>
<feature type="compositionally biased region" description="Polar residues" evidence="1">
    <location>
        <begin position="573"/>
        <end position="582"/>
    </location>
</feature>
<feature type="region of interest" description="Disordered" evidence="1">
    <location>
        <begin position="878"/>
        <end position="1179"/>
    </location>
</feature>
<feature type="region of interest" description="Disordered" evidence="1">
    <location>
        <begin position="345"/>
        <end position="377"/>
    </location>
</feature>
<feature type="compositionally biased region" description="Basic and acidic residues" evidence="1">
    <location>
        <begin position="756"/>
        <end position="773"/>
    </location>
</feature>